<gene>
    <name evidence="6" type="ORF">OESDEN_06075</name>
</gene>
<dbReference type="GO" id="GO:0005737">
    <property type="term" value="C:cytoplasm"/>
    <property type="evidence" value="ECO:0007669"/>
    <property type="project" value="TreeGrafter"/>
</dbReference>
<organism evidence="6 7">
    <name type="scientific">Oesophagostomum dentatum</name>
    <name type="common">Nodular worm</name>
    <dbReference type="NCBI Taxonomy" id="61180"/>
    <lineage>
        <taxon>Eukaryota</taxon>
        <taxon>Metazoa</taxon>
        <taxon>Ecdysozoa</taxon>
        <taxon>Nematoda</taxon>
        <taxon>Chromadorea</taxon>
        <taxon>Rhabditida</taxon>
        <taxon>Rhabditina</taxon>
        <taxon>Rhabditomorpha</taxon>
        <taxon>Strongyloidea</taxon>
        <taxon>Strongylidae</taxon>
        <taxon>Oesophagostomum</taxon>
    </lineage>
</organism>
<dbReference type="PANTHER" id="PTHR46186:SF2">
    <property type="entry name" value="CYSTATIN"/>
    <property type="match status" value="1"/>
</dbReference>
<dbReference type="GO" id="GO:0031982">
    <property type="term" value="C:vesicle"/>
    <property type="evidence" value="ECO:0007669"/>
    <property type="project" value="TreeGrafter"/>
</dbReference>
<dbReference type="OrthoDB" id="1908104at2759"/>
<evidence type="ECO:0000256" key="1">
    <source>
        <dbReference type="ARBA" id="ARBA00009403"/>
    </source>
</evidence>
<keyword evidence="4" id="KW-0732">Signal</keyword>
<accession>A0A0B1T9T4</accession>
<dbReference type="CDD" id="cd00042">
    <property type="entry name" value="CY"/>
    <property type="match status" value="1"/>
</dbReference>
<dbReference type="PANTHER" id="PTHR46186">
    <property type="entry name" value="CYSTATIN"/>
    <property type="match status" value="1"/>
</dbReference>
<dbReference type="Proteomes" id="UP000053660">
    <property type="component" value="Unassembled WGS sequence"/>
</dbReference>
<name>A0A0B1T9T4_OESDE</name>
<comment type="similarity">
    <text evidence="1">Belongs to the cystatin family.</text>
</comment>
<dbReference type="InterPro" id="IPR046350">
    <property type="entry name" value="Cystatin_sf"/>
</dbReference>
<dbReference type="SUPFAM" id="SSF54403">
    <property type="entry name" value="Cystatin/monellin"/>
    <property type="match status" value="1"/>
</dbReference>
<dbReference type="EMBL" id="KN550509">
    <property type="protein sequence ID" value="KHJ94004.1"/>
    <property type="molecule type" value="Genomic_DNA"/>
</dbReference>
<feature type="signal peptide" evidence="4">
    <location>
        <begin position="1"/>
        <end position="21"/>
    </location>
</feature>
<evidence type="ECO:0000256" key="2">
    <source>
        <dbReference type="ARBA" id="ARBA00022690"/>
    </source>
</evidence>
<feature type="chain" id="PRO_5018658237" evidence="4">
    <location>
        <begin position="22"/>
        <end position="162"/>
    </location>
</feature>
<reference evidence="6 7" key="1">
    <citation type="submission" date="2014-03" db="EMBL/GenBank/DDBJ databases">
        <title>Draft genome of the hookworm Oesophagostomum dentatum.</title>
        <authorList>
            <person name="Mitreva M."/>
        </authorList>
    </citation>
    <scope>NUCLEOTIDE SEQUENCE [LARGE SCALE GENOMIC DNA]</scope>
    <source>
        <strain evidence="6 7">OD-Hann</strain>
    </source>
</reference>
<protein>
    <submittedName>
        <fullName evidence="6">Cystatin domain protein</fullName>
    </submittedName>
</protein>
<keyword evidence="2" id="KW-0646">Protease inhibitor</keyword>
<evidence type="ECO:0000313" key="6">
    <source>
        <dbReference type="EMBL" id="KHJ94004.1"/>
    </source>
</evidence>
<sequence>MSRLFSIIVGLFVLTFSAAYGQLPGGLSARDPNEPEFMEKAWKSTTTLNEANAGTYVMVPVKVSFDTEQAILSNVQGDANFQVVKAETQVVAGLKYILEVLFGESSCKKGEVALSDVNKSNCELRANGNRALYKVELWEKAWENFQQFTVSKIRDVAAGENI</sequence>
<feature type="domain" description="Cystatin" evidence="5">
    <location>
        <begin position="22"/>
        <end position="156"/>
    </location>
</feature>
<dbReference type="Gene3D" id="3.10.450.10">
    <property type="match status" value="1"/>
</dbReference>
<evidence type="ECO:0000259" key="5">
    <source>
        <dbReference type="SMART" id="SM00043"/>
    </source>
</evidence>
<keyword evidence="3" id="KW-0789">Thiol protease inhibitor</keyword>
<dbReference type="InterPro" id="IPR000010">
    <property type="entry name" value="Cystatin_dom"/>
</dbReference>
<proteinExistence type="inferred from homology"/>
<dbReference type="AlphaFoldDB" id="A0A0B1T9T4"/>
<evidence type="ECO:0000256" key="4">
    <source>
        <dbReference type="SAM" id="SignalP"/>
    </source>
</evidence>
<dbReference type="GO" id="GO:0004869">
    <property type="term" value="F:cysteine-type endopeptidase inhibitor activity"/>
    <property type="evidence" value="ECO:0007669"/>
    <property type="project" value="UniProtKB-KW"/>
</dbReference>
<evidence type="ECO:0000256" key="3">
    <source>
        <dbReference type="ARBA" id="ARBA00022704"/>
    </source>
</evidence>
<keyword evidence="7" id="KW-1185">Reference proteome</keyword>
<dbReference type="Pfam" id="PF00031">
    <property type="entry name" value="Cystatin"/>
    <property type="match status" value="1"/>
</dbReference>
<dbReference type="SMART" id="SM00043">
    <property type="entry name" value="CY"/>
    <property type="match status" value="1"/>
</dbReference>
<evidence type="ECO:0000313" key="7">
    <source>
        <dbReference type="Proteomes" id="UP000053660"/>
    </source>
</evidence>
<dbReference type="GO" id="GO:0005615">
    <property type="term" value="C:extracellular space"/>
    <property type="evidence" value="ECO:0007669"/>
    <property type="project" value="TreeGrafter"/>
</dbReference>